<evidence type="ECO:0000256" key="8">
    <source>
        <dbReference type="ARBA" id="ARBA00023242"/>
    </source>
</evidence>
<organism evidence="16 17">
    <name type="scientific">Geotrypetes seraphini</name>
    <name type="common">Gaboon caecilian</name>
    <name type="synonym">Caecilia seraphini</name>
    <dbReference type="NCBI Taxonomy" id="260995"/>
    <lineage>
        <taxon>Eukaryota</taxon>
        <taxon>Metazoa</taxon>
        <taxon>Chordata</taxon>
        <taxon>Craniata</taxon>
        <taxon>Vertebrata</taxon>
        <taxon>Euteleostomi</taxon>
        <taxon>Amphibia</taxon>
        <taxon>Gymnophiona</taxon>
        <taxon>Geotrypetes</taxon>
    </lineage>
</organism>
<feature type="site" description="mRNA cap binding" evidence="13">
    <location>
        <position position="139"/>
    </location>
</feature>
<feature type="binding site" evidence="12">
    <location>
        <position position="111"/>
    </location>
    <ligand>
        <name>S-adenosyl-L-methionine</name>
        <dbReference type="ChEBI" id="CHEBI:59789"/>
    </ligand>
</feature>
<evidence type="ECO:0000313" key="17">
    <source>
        <dbReference type="RefSeq" id="XP_033790048.1"/>
    </source>
</evidence>
<dbReference type="FunCoup" id="A0A6P8QR70">
    <property type="interactions" value="3541"/>
</dbReference>
<evidence type="ECO:0000256" key="2">
    <source>
        <dbReference type="ARBA" id="ARBA00022603"/>
    </source>
</evidence>
<dbReference type="InterPro" id="IPR039753">
    <property type="entry name" value="RG7MT1"/>
</dbReference>
<dbReference type="CDD" id="cd02440">
    <property type="entry name" value="AdoMet_MTases"/>
    <property type="match status" value="1"/>
</dbReference>
<evidence type="ECO:0000256" key="3">
    <source>
        <dbReference type="ARBA" id="ARBA00022664"/>
    </source>
</evidence>
<dbReference type="PROSITE" id="PS51562">
    <property type="entry name" value="RNA_CAP0_MT"/>
    <property type="match status" value="1"/>
</dbReference>
<feature type="site" description="mRNA cap binding" evidence="13">
    <location>
        <position position="399"/>
    </location>
</feature>
<dbReference type="RefSeq" id="XP_033790048.1">
    <property type="nucleotide sequence ID" value="XM_033934157.1"/>
</dbReference>
<keyword evidence="6 11" id="KW-0694">RNA-binding</keyword>
<dbReference type="Proteomes" id="UP000515159">
    <property type="component" value="Chromosome 2"/>
</dbReference>
<dbReference type="GO" id="GO:0004482">
    <property type="term" value="F:mRNA 5'-cap (guanine-N7-)-methyltransferase activity"/>
    <property type="evidence" value="ECO:0007669"/>
    <property type="project" value="UniProtKB-EC"/>
</dbReference>
<evidence type="ECO:0000256" key="6">
    <source>
        <dbReference type="ARBA" id="ARBA00022884"/>
    </source>
</evidence>
<dbReference type="PIRSF" id="PIRSF028762">
    <property type="entry name" value="ABD1"/>
    <property type="match status" value="1"/>
</dbReference>
<feature type="binding site" evidence="12">
    <location>
        <position position="193"/>
    </location>
    <ligand>
        <name>S-adenosyl-L-methionine</name>
        <dbReference type="ChEBI" id="CHEBI:59789"/>
    </ligand>
</feature>
<accession>A0A6P8QR70</accession>
<dbReference type="InterPro" id="IPR016899">
    <property type="entry name" value="mRNA_G-N7_MeTrfase_euk"/>
</dbReference>
<evidence type="ECO:0000256" key="9">
    <source>
        <dbReference type="ARBA" id="ARBA00044712"/>
    </source>
</evidence>
<feature type="region of interest" description="Disordered" evidence="14">
    <location>
        <begin position="1"/>
        <end position="75"/>
    </location>
</feature>
<feature type="binding site" evidence="12">
    <location>
        <position position="221"/>
    </location>
    <ligand>
        <name>S-adenosyl-L-methionine</name>
        <dbReference type="ChEBI" id="CHEBI:59789"/>
    </ligand>
</feature>
<keyword evidence="7 11" id="KW-0506">mRNA capping</keyword>
<evidence type="ECO:0000259" key="15">
    <source>
        <dbReference type="PROSITE" id="PS51562"/>
    </source>
</evidence>
<keyword evidence="2 11" id="KW-0489">Methyltransferase</keyword>
<dbReference type="KEGG" id="gsh:117355496"/>
<dbReference type="OrthoDB" id="10248867at2759"/>
<feature type="binding site" evidence="12">
    <location>
        <position position="158"/>
    </location>
    <ligand>
        <name>S-adenosyl-L-methionine</name>
        <dbReference type="ChEBI" id="CHEBI:59789"/>
    </ligand>
</feature>
<feature type="site" description="mRNA cap binding" evidence="13">
    <location>
        <position position="220"/>
    </location>
</feature>
<feature type="binding site" evidence="13">
    <location>
        <begin position="107"/>
        <end position="108"/>
    </location>
    <ligand>
        <name>mRNA</name>
        <dbReference type="ChEBI" id="CHEBI:33699"/>
    </ligand>
</feature>
<dbReference type="InterPro" id="IPR004971">
    <property type="entry name" value="mRNA_G-N7_MeTrfase_dom"/>
</dbReference>
<evidence type="ECO:0000256" key="11">
    <source>
        <dbReference type="PIRNR" id="PIRNR028762"/>
    </source>
</evidence>
<evidence type="ECO:0000256" key="14">
    <source>
        <dbReference type="SAM" id="MobiDB-lite"/>
    </source>
</evidence>
<feature type="site" description="mRNA cap binding" evidence="13">
    <location>
        <position position="302"/>
    </location>
</feature>
<dbReference type="AlphaFoldDB" id="A0A6P8QR70"/>
<dbReference type="GO" id="GO:0003723">
    <property type="term" value="F:RNA binding"/>
    <property type="evidence" value="ECO:0007669"/>
    <property type="project" value="UniProtKB-KW"/>
</dbReference>
<dbReference type="Pfam" id="PF03291">
    <property type="entry name" value="mRNA_G-N7_MeTrfase"/>
    <property type="match status" value="1"/>
</dbReference>
<comment type="similarity">
    <text evidence="11">Belongs to the class I-like SAM-binding methyltransferase superfamily. mRNA cap 0 methyltransferase family.</text>
</comment>
<feature type="site" description="mRNA cap binding" evidence="13">
    <location>
        <position position="170"/>
    </location>
</feature>
<evidence type="ECO:0000256" key="1">
    <source>
        <dbReference type="ARBA" id="ARBA00004123"/>
    </source>
</evidence>
<feature type="domain" description="MRNA cap 0 methyltransferase" evidence="15">
    <location>
        <begin position="98"/>
        <end position="407"/>
    </location>
</feature>
<gene>
    <name evidence="17" type="primary">RNMT</name>
</gene>
<keyword evidence="4 11" id="KW-0808">Transferase</keyword>
<evidence type="ECO:0000256" key="13">
    <source>
        <dbReference type="PIRSR" id="PIRSR028762-2"/>
    </source>
</evidence>
<comment type="subcellular location">
    <subcellularLocation>
        <location evidence="1 11">Nucleus</location>
    </subcellularLocation>
</comment>
<name>A0A6P8QR70_GEOSA</name>
<feature type="site" description="mRNA cap binding" evidence="13">
    <location>
        <position position="145"/>
    </location>
</feature>
<comment type="function">
    <text evidence="10">Catalytic subunit of the mRNA-capping methyltransferase RNMT:RAMAC complex that methylates the N7 position of the added guanosine to the 5'-cap structure of mRNAs. Binds RNA containing 5'-terminal GpppC.</text>
</comment>
<evidence type="ECO:0000256" key="7">
    <source>
        <dbReference type="ARBA" id="ARBA00023042"/>
    </source>
</evidence>
<dbReference type="PANTHER" id="PTHR12189">
    <property type="entry name" value="MRNA GUANINE-7- METHYLTRANSFERASE"/>
    <property type="match status" value="1"/>
</dbReference>
<feature type="compositionally biased region" description="Basic and acidic residues" evidence="14">
    <location>
        <begin position="11"/>
        <end position="43"/>
    </location>
</feature>
<protein>
    <recommendedName>
        <fullName evidence="11">mRNA cap guanine-N(7) methyltransferase</fullName>
        <ecNumber evidence="11">2.1.1.56</ecNumber>
    </recommendedName>
    <alternativeName>
        <fullName evidence="11">mRNA (guanine-N(7))-methyltransferase</fullName>
    </alternativeName>
    <alternativeName>
        <fullName evidence="11">mRNA cap methyltransferase</fullName>
    </alternativeName>
</protein>
<dbReference type="GO" id="GO:0005634">
    <property type="term" value="C:nucleus"/>
    <property type="evidence" value="ECO:0007669"/>
    <property type="project" value="UniProtKB-SubCell"/>
</dbReference>
<sequence length="408" mass="47475">MDSLVSNEEVATEKKSFEEEKETVCRPTEEDCKEKSSSEEKNGASRMSSQTDSTSRKRNLETDDSPTKYLKLEGNHGDNVARHYNDLKESGLEKRSQSRIFFLRNFNNWMKSVLIGEFLDKVRETKKEDITVLDLGCGKGGDLLKWKKGKIGKLVCTDLADVSIQQCQQRYNDMKSRSRYNEHIFSAEFITADSTKELLTDKYSDPRISFDICSCQFVYHYSFETYEQADMMLRNACERLCPGGYFIGTTPNGFEIVKRLEASDTDSFGNEVYTVMFQKKGEYPLFGCKYDFNLEEVVNVPEFLVYFPLLVEMAKKYQMKLVYKKTFREFFEEKIKNEEHKLLIKRMQALEQYPADENSKLVSENEDDYKHVKERLKNSQSKAPLGTLSKSEWEAASIYLVFAFEKHL</sequence>
<keyword evidence="16" id="KW-1185">Reference proteome</keyword>
<evidence type="ECO:0000313" key="16">
    <source>
        <dbReference type="Proteomes" id="UP000515159"/>
    </source>
</evidence>
<keyword evidence="8 11" id="KW-0539">Nucleus</keyword>
<dbReference type="CTD" id="8731"/>
<dbReference type="InterPro" id="IPR029063">
    <property type="entry name" value="SAM-dependent_MTases_sf"/>
</dbReference>
<evidence type="ECO:0000256" key="10">
    <source>
        <dbReference type="ARBA" id="ARBA00045434"/>
    </source>
</evidence>
<proteinExistence type="inferred from homology"/>
<keyword evidence="5 11" id="KW-0949">S-adenosyl-L-methionine</keyword>
<evidence type="ECO:0000256" key="5">
    <source>
        <dbReference type="ARBA" id="ARBA00022691"/>
    </source>
</evidence>
<dbReference type="SUPFAM" id="SSF53335">
    <property type="entry name" value="S-adenosyl-L-methionine-dependent methyltransferases"/>
    <property type="match status" value="1"/>
</dbReference>
<feature type="binding site" evidence="12">
    <location>
        <position position="136"/>
    </location>
    <ligand>
        <name>S-adenosyl-L-methionine</name>
        <dbReference type="ChEBI" id="CHEBI:59789"/>
    </ligand>
</feature>
<keyword evidence="3 11" id="KW-0507">mRNA processing</keyword>
<dbReference type="GeneID" id="117355496"/>
<dbReference type="EC" id="2.1.1.56" evidence="11"/>
<comment type="catalytic activity">
    <reaction evidence="9">
        <text>a 5'-end (5'-triphosphoguanosine)-ribonucleoside in mRNA + S-adenosyl-L-methionine = a 5'-end (N(7)-methyl 5'-triphosphoguanosine)-ribonucleoside in mRNA + S-adenosyl-L-homocysteine</text>
        <dbReference type="Rhea" id="RHEA:67008"/>
        <dbReference type="Rhea" id="RHEA-COMP:17166"/>
        <dbReference type="Rhea" id="RHEA-COMP:17167"/>
        <dbReference type="ChEBI" id="CHEBI:57856"/>
        <dbReference type="ChEBI" id="CHEBI:59789"/>
        <dbReference type="ChEBI" id="CHEBI:156461"/>
        <dbReference type="ChEBI" id="CHEBI:167617"/>
        <dbReference type="EC" id="2.1.1.56"/>
    </reaction>
</comment>
<dbReference type="PANTHER" id="PTHR12189:SF2">
    <property type="entry name" value="MRNA CAP GUANINE-N7 METHYLTRANSFERASE"/>
    <property type="match status" value="1"/>
</dbReference>
<evidence type="ECO:0000256" key="12">
    <source>
        <dbReference type="PIRSR" id="PIRSR028762-1"/>
    </source>
</evidence>
<dbReference type="InParanoid" id="A0A6P8QR70"/>
<evidence type="ECO:0000256" key="4">
    <source>
        <dbReference type="ARBA" id="ARBA00022679"/>
    </source>
</evidence>
<reference evidence="17" key="1">
    <citation type="submission" date="2025-08" db="UniProtKB">
        <authorList>
            <consortium name="RefSeq"/>
        </authorList>
    </citation>
    <scope>IDENTIFICATION</scope>
</reference>
<dbReference type="Gene3D" id="3.40.50.150">
    <property type="entry name" value="Vaccinia Virus protein VP39"/>
    <property type="match status" value="1"/>
</dbReference>
<feature type="binding site" evidence="12">
    <location>
        <position position="216"/>
    </location>
    <ligand>
        <name>S-adenosyl-L-methionine</name>
        <dbReference type="ChEBI" id="CHEBI:59789"/>
    </ligand>
</feature>